<dbReference type="OrthoDB" id="9790710at2"/>
<dbReference type="Proteomes" id="UP000294662">
    <property type="component" value="Unassembled WGS sequence"/>
</dbReference>
<accession>A0A4R5EHC9</accession>
<comment type="caution">
    <text evidence="1">The sequence shown here is derived from an EMBL/GenBank/DDBJ whole genome shotgun (WGS) entry which is preliminary data.</text>
</comment>
<dbReference type="PANTHER" id="PTHR12526:SF636">
    <property type="entry name" value="BLL3647 PROTEIN"/>
    <property type="match status" value="1"/>
</dbReference>
<dbReference type="AlphaFoldDB" id="A0A4R5EHC9"/>
<keyword evidence="2" id="KW-1185">Reference proteome</keyword>
<dbReference type="Pfam" id="PF13692">
    <property type="entry name" value="Glyco_trans_1_4"/>
    <property type="match status" value="1"/>
</dbReference>
<dbReference type="SUPFAM" id="SSF53756">
    <property type="entry name" value="UDP-Glycosyltransferase/glycogen phosphorylase"/>
    <property type="match status" value="1"/>
</dbReference>
<protein>
    <submittedName>
        <fullName evidence="1">Glycosyltransferase</fullName>
    </submittedName>
</protein>
<dbReference type="CDD" id="cd03801">
    <property type="entry name" value="GT4_PimA-like"/>
    <property type="match status" value="1"/>
</dbReference>
<keyword evidence="1" id="KW-0808">Transferase</keyword>
<proteinExistence type="predicted"/>
<dbReference type="RefSeq" id="WP_132831533.1">
    <property type="nucleotide sequence ID" value="NZ_SMFP01000028.1"/>
</dbReference>
<evidence type="ECO:0000313" key="2">
    <source>
        <dbReference type="Proteomes" id="UP000294662"/>
    </source>
</evidence>
<dbReference type="Gene3D" id="3.40.50.2000">
    <property type="entry name" value="Glycogen Phosphorylase B"/>
    <property type="match status" value="2"/>
</dbReference>
<gene>
    <name evidence="1" type="ORF">E1B25_20980</name>
</gene>
<reference evidence="1 2" key="1">
    <citation type="submission" date="2019-03" db="EMBL/GenBank/DDBJ databases">
        <authorList>
            <person name="Zhang S."/>
        </authorList>
    </citation>
    <scope>NUCLEOTIDE SEQUENCE [LARGE SCALE GENOMIC DNA]</scope>
    <source>
        <strain evidence="1 2">S4J41</strain>
    </source>
</reference>
<dbReference type="PANTHER" id="PTHR12526">
    <property type="entry name" value="GLYCOSYLTRANSFERASE"/>
    <property type="match status" value="1"/>
</dbReference>
<organism evidence="1 2">
    <name type="scientific">Antarcticimicrobium sediminis</name>
    <dbReference type="NCBI Taxonomy" id="2546227"/>
    <lineage>
        <taxon>Bacteria</taxon>
        <taxon>Pseudomonadati</taxon>
        <taxon>Pseudomonadota</taxon>
        <taxon>Alphaproteobacteria</taxon>
        <taxon>Rhodobacterales</taxon>
        <taxon>Paracoccaceae</taxon>
        <taxon>Antarcticimicrobium</taxon>
    </lineage>
</organism>
<evidence type="ECO:0000313" key="1">
    <source>
        <dbReference type="EMBL" id="TDE33714.1"/>
    </source>
</evidence>
<dbReference type="GO" id="GO:0016757">
    <property type="term" value="F:glycosyltransferase activity"/>
    <property type="evidence" value="ECO:0007669"/>
    <property type="project" value="TreeGrafter"/>
</dbReference>
<sequence>MSAYACETGRGSEGEIGWRLVHALAESHDVRVITRANLRPVHAANFATSPRPAGLTFEYFDLPWVFRFYKKGKRFFLVYYYLWQIGVAFRARRMLREEPADVLHHLIGGMDWMPAGLALCPGPFVWGPVGSENTHPVILRHLPPTSRLKEMIRCAVRWVMRTLDPFTRLTGARAEIVLSHTPETLPRRYADRLRPFTQTGVADLPSLARPKTDLARGPRLRLVYAGELKDWKGARMALDAAFAFFETGADAELVVVGDGPLRAGMEAAARVHPNGGQVTFLGWVPMEQLIEELHAGDVFVYPTYHHGLATIVLQAMLTGLPIVCIEGDATGRAVGQEAGITVPLSEAEPPAAGLARAIAALASDEIRRQGLAAAARRIALEQYDYGVLAAHITEVYRSLPHHKNNEADPDA</sequence>
<dbReference type="EMBL" id="SMFP01000028">
    <property type="protein sequence ID" value="TDE33714.1"/>
    <property type="molecule type" value="Genomic_DNA"/>
</dbReference>
<name>A0A4R5EHC9_9RHOB</name>